<keyword evidence="2" id="KW-1185">Reference proteome</keyword>
<dbReference type="InterPro" id="IPR038765">
    <property type="entry name" value="Papain-like_cys_pep_sf"/>
</dbReference>
<dbReference type="GeneID" id="56588902"/>
<name>A0A157SU11_9BORD</name>
<evidence type="ECO:0000313" key="1">
    <source>
        <dbReference type="EMBL" id="SAI73835.1"/>
    </source>
</evidence>
<dbReference type="OrthoDB" id="9807055at2"/>
<dbReference type="EMBL" id="LT546645">
    <property type="protein sequence ID" value="SAI73835.1"/>
    <property type="molecule type" value="Genomic_DNA"/>
</dbReference>
<evidence type="ECO:0000313" key="2">
    <source>
        <dbReference type="Proteomes" id="UP000076825"/>
    </source>
</evidence>
<dbReference type="SUPFAM" id="SSF54001">
    <property type="entry name" value="Cysteine proteinases"/>
    <property type="match status" value="1"/>
</dbReference>
<organism evidence="1 2">
    <name type="scientific">Bordetella trematum</name>
    <dbReference type="NCBI Taxonomy" id="123899"/>
    <lineage>
        <taxon>Bacteria</taxon>
        <taxon>Pseudomonadati</taxon>
        <taxon>Pseudomonadota</taxon>
        <taxon>Betaproteobacteria</taxon>
        <taxon>Burkholderiales</taxon>
        <taxon>Alcaligenaceae</taxon>
        <taxon>Bordetella</taxon>
    </lineage>
</organism>
<sequence length="140" mass="15464">MNRYLQTHYVKGGRGPLELDCYGLVRLARTELYGKPLLPLCAEARPGDLRAITRAVENVAVLEGMHPVAPAPGAIATAWRASLCVHVGIVVEADGRLWILETDEPTGPCLTRMADFERRYTKVMFYDDQGLPEPASRLAD</sequence>
<dbReference type="AlphaFoldDB" id="A0A157SU11"/>
<dbReference type="Gene3D" id="3.90.1720.10">
    <property type="entry name" value="endopeptidase domain like (from Nostoc punctiforme)"/>
    <property type="match status" value="1"/>
</dbReference>
<proteinExistence type="predicted"/>
<dbReference type="STRING" id="123899.SAMEA3906487_03867"/>
<gene>
    <name evidence="1" type="ORF">SAMEA3906487_03867</name>
</gene>
<accession>A0A157SU11</accession>
<reference evidence="1 2" key="1">
    <citation type="submission" date="2016-04" db="EMBL/GenBank/DDBJ databases">
        <authorList>
            <consortium name="Pathogen Informatics"/>
        </authorList>
    </citation>
    <scope>NUCLEOTIDE SEQUENCE [LARGE SCALE GENOMIC DNA]</scope>
    <source>
        <strain evidence="1 2">H044680328</strain>
    </source>
</reference>
<protein>
    <submittedName>
        <fullName evidence="1">Uncharacterized protein</fullName>
    </submittedName>
</protein>
<dbReference type="KEGG" id="btrm:SAMEA390648703867"/>
<dbReference type="RefSeq" id="WP_063492405.1">
    <property type="nucleotide sequence ID" value="NZ_CP016340.1"/>
</dbReference>
<dbReference type="Proteomes" id="UP000076825">
    <property type="component" value="Chromosome 1"/>
</dbReference>